<dbReference type="Proteomes" id="UP000821837">
    <property type="component" value="Unassembled WGS sequence"/>
</dbReference>
<comment type="caution">
    <text evidence="2">The sequence shown here is derived from an EMBL/GenBank/DDBJ whole genome shotgun (WGS) entry which is preliminary data.</text>
</comment>
<feature type="compositionally biased region" description="Basic and acidic residues" evidence="1">
    <location>
        <begin position="49"/>
        <end position="72"/>
    </location>
</feature>
<gene>
    <name evidence="2" type="ORF">HPB52_022978</name>
</gene>
<reference evidence="2" key="1">
    <citation type="journal article" date="2020" name="Cell">
        <title>Large-Scale Comparative Analyses of Tick Genomes Elucidate Their Genetic Diversity and Vector Capacities.</title>
        <authorList>
            <consortium name="Tick Genome and Microbiome Consortium (TIGMIC)"/>
            <person name="Jia N."/>
            <person name="Wang J."/>
            <person name="Shi W."/>
            <person name="Du L."/>
            <person name="Sun Y."/>
            <person name="Zhan W."/>
            <person name="Jiang J.F."/>
            <person name="Wang Q."/>
            <person name="Zhang B."/>
            <person name="Ji P."/>
            <person name="Bell-Sakyi L."/>
            <person name="Cui X.M."/>
            <person name="Yuan T.T."/>
            <person name="Jiang B.G."/>
            <person name="Yang W.F."/>
            <person name="Lam T.T."/>
            <person name="Chang Q.C."/>
            <person name="Ding S.J."/>
            <person name="Wang X.J."/>
            <person name="Zhu J.G."/>
            <person name="Ruan X.D."/>
            <person name="Zhao L."/>
            <person name="Wei J.T."/>
            <person name="Ye R.Z."/>
            <person name="Que T.C."/>
            <person name="Du C.H."/>
            <person name="Zhou Y.H."/>
            <person name="Cheng J.X."/>
            <person name="Dai P.F."/>
            <person name="Guo W.B."/>
            <person name="Han X.H."/>
            <person name="Huang E.J."/>
            <person name="Li L.F."/>
            <person name="Wei W."/>
            <person name="Gao Y.C."/>
            <person name="Liu J.Z."/>
            <person name="Shao H.Z."/>
            <person name="Wang X."/>
            <person name="Wang C.C."/>
            <person name="Yang T.C."/>
            <person name="Huo Q.B."/>
            <person name="Li W."/>
            <person name="Chen H.Y."/>
            <person name="Chen S.E."/>
            <person name="Zhou L.G."/>
            <person name="Ni X.B."/>
            <person name="Tian J.H."/>
            <person name="Sheng Y."/>
            <person name="Liu T."/>
            <person name="Pan Y.S."/>
            <person name="Xia L.Y."/>
            <person name="Li J."/>
            <person name="Zhao F."/>
            <person name="Cao W.C."/>
        </authorList>
    </citation>
    <scope>NUCLEOTIDE SEQUENCE</scope>
    <source>
        <strain evidence="2">Rsan-2018</strain>
    </source>
</reference>
<protein>
    <submittedName>
        <fullName evidence="2">Uncharacterized protein</fullName>
    </submittedName>
</protein>
<evidence type="ECO:0000313" key="2">
    <source>
        <dbReference type="EMBL" id="KAH7944652.1"/>
    </source>
</evidence>
<keyword evidence="3" id="KW-1185">Reference proteome</keyword>
<evidence type="ECO:0000256" key="1">
    <source>
        <dbReference type="SAM" id="MobiDB-lite"/>
    </source>
</evidence>
<sequence>MKRGREALQQLDEMAVAYFEAKGVSVPTVAEGRWATLLARQVVTPAQDKEELEAKLHDEDKQEEPEHGEKSNEGGVDPSRASEEAGWDAEDYEVNATQVDGSEIDIVDKDDIAREPGVSEKVCIGNPFFTGGKCVGIMLIAWLARHVLRTNDVPKHNELYSRYVFRTGMQRVEEQFDCFVTDLKLKACDCGFGNERENKMIGEQIVCGIYNEKTRADILKLEDPTLEKVEKGVPEDELRGQAPLL</sequence>
<evidence type="ECO:0000313" key="3">
    <source>
        <dbReference type="Proteomes" id="UP000821837"/>
    </source>
</evidence>
<dbReference type="EMBL" id="JABSTV010001253">
    <property type="protein sequence ID" value="KAH7944652.1"/>
    <property type="molecule type" value="Genomic_DNA"/>
</dbReference>
<reference evidence="2" key="2">
    <citation type="submission" date="2021-09" db="EMBL/GenBank/DDBJ databases">
        <authorList>
            <person name="Jia N."/>
            <person name="Wang J."/>
            <person name="Shi W."/>
            <person name="Du L."/>
            <person name="Sun Y."/>
            <person name="Zhan W."/>
            <person name="Jiang J."/>
            <person name="Wang Q."/>
            <person name="Zhang B."/>
            <person name="Ji P."/>
            <person name="Sakyi L.B."/>
            <person name="Cui X."/>
            <person name="Yuan T."/>
            <person name="Jiang B."/>
            <person name="Yang W."/>
            <person name="Lam T.T.-Y."/>
            <person name="Chang Q."/>
            <person name="Ding S."/>
            <person name="Wang X."/>
            <person name="Zhu J."/>
            <person name="Ruan X."/>
            <person name="Zhao L."/>
            <person name="Wei J."/>
            <person name="Que T."/>
            <person name="Du C."/>
            <person name="Cheng J."/>
            <person name="Dai P."/>
            <person name="Han X."/>
            <person name="Huang E."/>
            <person name="Gao Y."/>
            <person name="Liu J."/>
            <person name="Shao H."/>
            <person name="Ye R."/>
            <person name="Li L."/>
            <person name="Wei W."/>
            <person name="Wang X."/>
            <person name="Wang C."/>
            <person name="Huo Q."/>
            <person name="Li W."/>
            <person name="Guo W."/>
            <person name="Chen H."/>
            <person name="Chen S."/>
            <person name="Zhou L."/>
            <person name="Zhou L."/>
            <person name="Ni X."/>
            <person name="Tian J."/>
            <person name="Zhou Y."/>
            <person name="Sheng Y."/>
            <person name="Liu T."/>
            <person name="Pan Y."/>
            <person name="Xia L."/>
            <person name="Li J."/>
            <person name="Zhao F."/>
            <person name="Cao W."/>
        </authorList>
    </citation>
    <scope>NUCLEOTIDE SEQUENCE</scope>
    <source>
        <strain evidence="2">Rsan-2018</strain>
        <tissue evidence="2">Larvae</tissue>
    </source>
</reference>
<organism evidence="2 3">
    <name type="scientific">Rhipicephalus sanguineus</name>
    <name type="common">Brown dog tick</name>
    <name type="synonym">Ixodes sanguineus</name>
    <dbReference type="NCBI Taxonomy" id="34632"/>
    <lineage>
        <taxon>Eukaryota</taxon>
        <taxon>Metazoa</taxon>
        <taxon>Ecdysozoa</taxon>
        <taxon>Arthropoda</taxon>
        <taxon>Chelicerata</taxon>
        <taxon>Arachnida</taxon>
        <taxon>Acari</taxon>
        <taxon>Parasitiformes</taxon>
        <taxon>Ixodida</taxon>
        <taxon>Ixodoidea</taxon>
        <taxon>Ixodidae</taxon>
        <taxon>Rhipicephalinae</taxon>
        <taxon>Rhipicephalus</taxon>
        <taxon>Rhipicephalus</taxon>
    </lineage>
</organism>
<name>A0A9D4PK25_RHISA</name>
<feature type="region of interest" description="Disordered" evidence="1">
    <location>
        <begin position="49"/>
        <end position="86"/>
    </location>
</feature>
<dbReference type="AlphaFoldDB" id="A0A9D4PK25"/>
<accession>A0A9D4PK25</accession>
<proteinExistence type="predicted"/>